<proteinExistence type="predicted"/>
<name>A0A511V1T2_9BACL</name>
<keyword evidence="2" id="KW-1185">Reference proteome</keyword>
<gene>
    <name evidence="1" type="ORF">ADA01nite_03050</name>
</gene>
<dbReference type="Proteomes" id="UP000321157">
    <property type="component" value="Unassembled WGS sequence"/>
</dbReference>
<dbReference type="AlphaFoldDB" id="A0A511V1T2"/>
<comment type="caution">
    <text evidence="1">The sequence shown here is derived from an EMBL/GenBank/DDBJ whole genome shotgun (WGS) entry which is preliminary data.</text>
</comment>
<evidence type="ECO:0000313" key="1">
    <source>
        <dbReference type="EMBL" id="GEN32845.1"/>
    </source>
</evidence>
<accession>A0A511V1T2</accession>
<dbReference type="EMBL" id="BJXX01000014">
    <property type="protein sequence ID" value="GEN32845.1"/>
    <property type="molecule type" value="Genomic_DNA"/>
</dbReference>
<evidence type="ECO:0000313" key="2">
    <source>
        <dbReference type="Proteomes" id="UP000321157"/>
    </source>
</evidence>
<organism evidence="1 2">
    <name type="scientific">Aneurinibacillus danicus</name>
    <dbReference type="NCBI Taxonomy" id="267746"/>
    <lineage>
        <taxon>Bacteria</taxon>
        <taxon>Bacillati</taxon>
        <taxon>Bacillota</taxon>
        <taxon>Bacilli</taxon>
        <taxon>Bacillales</taxon>
        <taxon>Paenibacillaceae</taxon>
        <taxon>Aneurinibacillus group</taxon>
        <taxon>Aneurinibacillus</taxon>
    </lineage>
</organism>
<protein>
    <submittedName>
        <fullName evidence="1">Uncharacterized protein</fullName>
    </submittedName>
</protein>
<reference evidence="1 2" key="1">
    <citation type="submission" date="2019-07" db="EMBL/GenBank/DDBJ databases">
        <title>Whole genome shotgun sequence of Aneurinibacillus danicus NBRC 102444.</title>
        <authorList>
            <person name="Hosoyama A."/>
            <person name="Uohara A."/>
            <person name="Ohji S."/>
            <person name="Ichikawa N."/>
        </authorList>
    </citation>
    <scope>NUCLEOTIDE SEQUENCE [LARGE SCALE GENOMIC DNA]</scope>
    <source>
        <strain evidence="1 2">NBRC 102444</strain>
    </source>
</reference>
<dbReference type="RefSeq" id="WP_146808150.1">
    <property type="nucleotide sequence ID" value="NZ_BJXX01000014.1"/>
</dbReference>
<sequence length="149" mass="17280">MKSWYIRKAGFSGVVTMLTLILVFGSITPAWAYSAQRHCQGERCWNFSFIGDPNEYEAWFYDGNGLYFDGGEENRIQGYIYQGRIDDPKTVRFEFYNNRGQLVKAFTKTSYQSQQWFSFDLTDLGVGLRKIKVIDVYKKGVSVSGQLHY</sequence>